<dbReference type="EMBL" id="LRPN01000018">
    <property type="protein sequence ID" value="KWZ85237.1"/>
    <property type="molecule type" value="Genomic_DNA"/>
</dbReference>
<sequence length="59" mass="6946">MEKIDIRSGANGRKNTNQRHVQNLVSRAKIQDRHFTILAKSNRGTATIKKYANRNRRRR</sequence>
<dbReference type="AlphaFoldDB" id="A0A133L0G9"/>
<dbReference type="Proteomes" id="UP000070376">
    <property type="component" value="Unassembled WGS sequence"/>
</dbReference>
<organism evidence="1 2">
    <name type="scientific">Heyndrickxia coagulans</name>
    <name type="common">Weizmannia coagulans</name>
    <dbReference type="NCBI Taxonomy" id="1398"/>
    <lineage>
        <taxon>Bacteria</taxon>
        <taxon>Bacillati</taxon>
        <taxon>Bacillota</taxon>
        <taxon>Bacilli</taxon>
        <taxon>Bacillales</taxon>
        <taxon>Bacillaceae</taxon>
        <taxon>Heyndrickxia</taxon>
    </lineage>
</organism>
<evidence type="ECO:0000313" key="2">
    <source>
        <dbReference type="Proteomes" id="UP000070376"/>
    </source>
</evidence>
<comment type="caution">
    <text evidence="1">The sequence shown here is derived from an EMBL/GenBank/DDBJ whole genome shotgun (WGS) entry which is preliminary data.</text>
</comment>
<accession>A0A133L0G9</accession>
<reference evidence="2" key="1">
    <citation type="submission" date="2016-01" db="EMBL/GenBank/DDBJ databases">
        <authorList>
            <person name="Mitreva M."/>
            <person name="Pepin K.H."/>
            <person name="Mihindukulasuriya K.A."/>
            <person name="Fulton R."/>
            <person name="Fronick C."/>
            <person name="O'Laughlin M."/>
            <person name="Miner T."/>
            <person name="Herter B."/>
            <person name="Rosa B.A."/>
            <person name="Cordes M."/>
            <person name="Tomlinson C."/>
            <person name="Wollam A."/>
            <person name="Palsikar V.B."/>
            <person name="Mardis E.R."/>
            <person name="Wilson R.K."/>
        </authorList>
    </citation>
    <scope>NUCLEOTIDE SEQUENCE [LARGE SCALE GENOMIC DNA]</scope>
    <source>
        <strain evidence="2">GED7749B</strain>
    </source>
</reference>
<gene>
    <name evidence="1" type="ORF">HMPREF3213_00531</name>
</gene>
<protein>
    <submittedName>
        <fullName evidence="1">Uncharacterized protein</fullName>
    </submittedName>
</protein>
<proteinExistence type="predicted"/>
<evidence type="ECO:0000313" key="1">
    <source>
        <dbReference type="EMBL" id="KWZ85237.1"/>
    </source>
</evidence>
<name>A0A133L0G9_HEYCO</name>